<evidence type="ECO:0000313" key="11">
    <source>
        <dbReference type="EMBL" id="NMM44960.1"/>
    </source>
</evidence>
<reference evidence="11 12" key="1">
    <citation type="submission" date="2020-04" db="EMBL/GenBank/DDBJ databases">
        <title>Rhodospirillaceae bacterium KN72 isolated from deep sea.</title>
        <authorList>
            <person name="Zhang D.-C."/>
        </authorList>
    </citation>
    <scope>NUCLEOTIDE SEQUENCE [LARGE SCALE GENOMIC DNA]</scope>
    <source>
        <strain evidence="11 12">KN72</strain>
    </source>
</reference>
<dbReference type="GO" id="GO:0006629">
    <property type="term" value="P:lipid metabolic process"/>
    <property type="evidence" value="ECO:0007669"/>
    <property type="project" value="UniProtKB-KW"/>
</dbReference>
<comment type="catalytic activity">
    <reaction evidence="10">
        <text>a (3R)-hydroxyacyl-[ACP] + L-ornithine = a lyso-ornithine lipid + holo-[ACP] + H(+)</text>
        <dbReference type="Rhea" id="RHEA:20633"/>
        <dbReference type="Rhea" id="RHEA-COMP:9685"/>
        <dbReference type="Rhea" id="RHEA-COMP:9945"/>
        <dbReference type="ChEBI" id="CHEBI:15378"/>
        <dbReference type="ChEBI" id="CHEBI:46911"/>
        <dbReference type="ChEBI" id="CHEBI:64479"/>
        <dbReference type="ChEBI" id="CHEBI:78827"/>
        <dbReference type="ChEBI" id="CHEBI:138482"/>
        <dbReference type="EC" id="2.3.2.30"/>
    </reaction>
    <physiologicalReaction direction="left-to-right" evidence="10">
        <dbReference type="Rhea" id="RHEA:20634"/>
    </physiologicalReaction>
</comment>
<evidence type="ECO:0000256" key="5">
    <source>
        <dbReference type="ARBA" id="ARBA00023315"/>
    </source>
</evidence>
<evidence type="ECO:0000313" key="12">
    <source>
        <dbReference type="Proteomes" id="UP000539372"/>
    </source>
</evidence>
<keyword evidence="12" id="KW-1185">Reference proteome</keyword>
<sequence>MVSDKDRLNAALAQLTSNNLGIRLADGDPALIEASQALRYRVFYEEMTAKPSAEMAATKRDFDDFDAVADHLLVVDRDRGDGPESVVGTYRLVRREAAAKHGRFYSVDEYDISAIEGRPGEVLELGRSCVDEAYRTRHVMELLWRGIAAYVFHYDIELMFGCASFPGTDPEALALPLSYLYHFHLAPEEKRPVALPERYIDMNRMEKDTIEPRKGLAAVPPLIKGYLRLGGYIGDGAVVDPQFDTTDVCIVVETGMVTDRYYKHYSRKAGEGSGED</sequence>
<dbReference type="GO" id="GO:0043810">
    <property type="term" value="F:ornithine-acyl [acyl carrier protein] N-acyltransferase activity"/>
    <property type="evidence" value="ECO:0007669"/>
    <property type="project" value="UniProtKB-EC"/>
</dbReference>
<keyword evidence="4" id="KW-0443">Lipid metabolism</keyword>
<comment type="pathway">
    <text evidence="1">Lipid metabolism.</text>
</comment>
<evidence type="ECO:0000256" key="6">
    <source>
        <dbReference type="ARBA" id="ARBA00038095"/>
    </source>
</evidence>
<evidence type="ECO:0000256" key="9">
    <source>
        <dbReference type="ARBA" id="ARBA00045724"/>
    </source>
</evidence>
<keyword evidence="5" id="KW-0012">Acyltransferase</keyword>
<name>A0A7Y0HEQ5_9PROT</name>
<proteinExistence type="inferred from homology"/>
<evidence type="ECO:0000256" key="4">
    <source>
        <dbReference type="ARBA" id="ARBA00023098"/>
    </source>
</evidence>
<protein>
    <recommendedName>
        <fullName evidence="8">L-ornithine N(alpha)-acyltransferase</fullName>
        <ecNumber evidence="7">2.3.2.30</ecNumber>
    </recommendedName>
</protein>
<dbReference type="InterPro" id="IPR016181">
    <property type="entry name" value="Acyl_CoA_acyltransferase"/>
</dbReference>
<comment type="caution">
    <text evidence="11">The sequence shown here is derived from an EMBL/GenBank/DDBJ whole genome shotgun (WGS) entry which is preliminary data.</text>
</comment>
<dbReference type="AlphaFoldDB" id="A0A7Y0HEQ5"/>
<dbReference type="InterPro" id="IPR052351">
    <property type="entry name" value="Ornithine_N-alpha-AT"/>
</dbReference>
<organism evidence="11 12">
    <name type="scientific">Pacificispira spongiicola</name>
    <dbReference type="NCBI Taxonomy" id="2729598"/>
    <lineage>
        <taxon>Bacteria</taxon>
        <taxon>Pseudomonadati</taxon>
        <taxon>Pseudomonadota</taxon>
        <taxon>Alphaproteobacteria</taxon>
        <taxon>Rhodospirillales</taxon>
        <taxon>Rhodospirillaceae</taxon>
        <taxon>Pacificispira</taxon>
    </lineage>
</organism>
<dbReference type="Proteomes" id="UP000539372">
    <property type="component" value="Unassembled WGS sequence"/>
</dbReference>
<dbReference type="Gene3D" id="3.40.630.30">
    <property type="match status" value="1"/>
</dbReference>
<gene>
    <name evidence="11" type="ORF">HH303_10760</name>
</gene>
<evidence type="ECO:0000256" key="2">
    <source>
        <dbReference type="ARBA" id="ARBA00022516"/>
    </source>
</evidence>
<dbReference type="SUPFAM" id="SSF55729">
    <property type="entry name" value="Acyl-CoA N-acyltransferases (Nat)"/>
    <property type="match status" value="1"/>
</dbReference>
<evidence type="ECO:0000256" key="3">
    <source>
        <dbReference type="ARBA" id="ARBA00022679"/>
    </source>
</evidence>
<comment type="function">
    <text evidence="9">Catalyzes the first step in the biosynthesis of ornithine lipids, which are phosphorus-free membrane lipids. Catalyzes the 3-hydroxyacyl-acyl carrier protein-dependent acylation of ornithine to form lyso-ornithine lipid (LOL).</text>
</comment>
<dbReference type="PANTHER" id="PTHR37323:SF1">
    <property type="entry name" value="L-ORNITHINE N(ALPHA)-ACYLTRANSFERASE"/>
    <property type="match status" value="1"/>
</dbReference>
<evidence type="ECO:0000256" key="10">
    <source>
        <dbReference type="ARBA" id="ARBA00047785"/>
    </source>
</evidence>
<comment type="similarity">
    <text evidence="6">Belongs to the acetyltransferase family. OlsB subfamily.</text>
</comment>
<evidence type="ECO:0000256" key="1">
    <source>
        <dbReference type="ARBA" id="ARBA00005189"/>
    </source>
</evidence>
<evidence type="ECO:0000256" key="7">
    <source>
        <dbReference type="ARBA" id="ARBA00039058"/>
    </source>
</evidence>
<dbReference type="EC" id="2.3.2.30" evidence="7"/>
<dbReference type="Pfam" id="PF13444">
    <property type="entry name" value="Acetyltransf_5"/>
    <property type="match status" value="1"/>
</dbReference>
<keyword evidence="3 11" id="KW-0808">Transferase</keyword>
<accession>A0A7Y0HEQ5</accession>
<dbReference type="EMBL" id="JABBNT010000003">
    <property type="protein sequence ID" value="NMM44960.1"/>
    <property type="molecule type" value="Genomic_DNA"/>
</dbReference>
<evidence type="ECO:0000256" key="8">
    <source>
        <dbReference type="ARBA" id="ARBA00039866"/>
    </source>
</evidence>
<dbReference type="PANTHER" id="PTHR37323">
    <property type="entry name" value="GCN5-RELATED N-ACETYLTRANSFERASE"/>
    <property type="match status" value="1"/>
</dbReference>
<keyword evidence="2" id="KW-0444">Lipid biosynthesis</keyword>